<name>A0A2G5P959_9MYCO</name>
<evidence type="ECO:0008006" key="5">
    <source>
        <dbReference type="Google" id="ProtNLM"/>
    </source>
</evidence>
<reference evidence="3 4" key="1">
    <citation type="journal article" date="2017" name="Infect. Genet. Evol.">
        <title>The new phylogeny of the genus Mycobacterium: The old and the news.</title>
        <authorList>
            <person name="Tortoli E."/>
            <person name="Fedrizzi T."/>
            <person name="Meehan C.J."/>
            <person name="Trovato A."/>
            <person name="Grottola A."/>
            <person name="Giacobazzi E."/>
            <person name="Serpini G.F."/>
            <person name="Tagliazucchi S."/>
            <person name="Fabio A."/>
            <person name="Bettua C."/>
            <person name="Bertorelli R."/>
            <person name="Frascaro F."/>
            <person name="De Sanctis V."/>
            <person name="Pecorari M."/>
            <person name="Jousson O."/>
            <person name="Segata N."/>
            <person name="Cirillo D.M."/>
        </authorList>
    </citation>
    <scope>NUCLEOTIDE SEQUENCE [LARGE SCALE GENOMIC DNA]</scope>
    <source>
        <strain evidence="3 4">CIP1034565</strain>
    </source>
</reference>
<evidence type="ECO:0000256" key="1">
    <source>
        <dbReference type="SAM" id="MobiDB-lite"/>
    </source>
</evidence>
<sequence length="347" mass="36582">MITEMDTSTEGAEMPNAETAPRYGRGFYVAWFALFTLISMALNGLHAYIAMPRAWDAMNDSIRGWLAVSGAMPTWLAVTAVAVSQIPPVALACATNALVKPDPHTTSGRGTAARSTTWTIAGGAFVLSAIAMTELTHMLLGVPLYVAAIMPIIVDVSIVAAVLRLEIRRRGHAEEAHVPADASPQVGAVEQTDDAPVNRTVTQPPARREASQSTPVERATGRVTTARETPQERSVAHRDANRGASVTRPTAQQNRVVVPDDVEAVAQRIVEQTTITQSVEVIGDVLTRHAAGESQRRIAGATSVSASTVGRIVNAAAEVQYADALGGAEADQDSDQPDPARVLAAVG</sequence>
<gene>
    <name evidence="3" type="ORF">CQY22_013275</name>
</gene>
<accession>A0A2G5P959</accession>
<feature type="compositionally biased region" description="Basic and acidic residues" evidence="1">
    <location>
        <begin position="229"/>
        <end position="241"/>
    </location>
</feature>
<feature type="transmembrane region" description="Helical" evidence="2">
    <location>
        <begin position="144"/>
        <end position="163"/>
    </location>
</feature>
<dbReference type="STRING" id="85968.GCA_900073015_02734"/>
<comment type="caution">
    <text evidence="3">The sequence shown here is derived from an EMBL/GenBank/DDBJ whole genome shotgun (WGS) entry which is preliminary data.</text>
</comment>
<dbReference type="AlphaFoldDB" id="A0A2G5P959"/>
<feature type="region of interest" description="Disordered" evidence="1">
    <location>
        <begin position="327"/>
        <end position="347"/>
    </location>
</feature>
<keyword evidence="2" id="KW-0472">Membrane</keyword>
<proteinExistence type="predicted"/>
<keyword evidence="4" id="KW-1185">Reference proteome</keyword>
<feature type="region of interest" description="Disordered" evidence="1">
    <location>
        <begin position="173"/>
        <end position="254"/>
    </location>
</feature>
<organism evidence="3 4">
    <name type="scientific">Mycolicibacterium brumae</name>
    <dbReference type="NCBI Taxonomy" id="85968"/>
    <lineage>
        <taxon>Bacteria</taxon>
        <taxon>Bacillati</taxon>
        <taxon>Actinomycetota</taxon>
        <taxon>Actinomycetes</taxon>
        <taxon>Mycobacteriales</taxon>
        <taxon>Mycobacteriaceae</taxon>
        <taxon>Mycolicibacterium</taxon>
    </lineage>
</organism>
<keyword evidence="2" id="KW-0812">Transmembrane</keyword>
<keyword evidence="2" id="KW-1133">Transmembrane helix</keyword>
<feature type="transmembrane region" description="Helical" evidence="2">
    <location>
        <begin position="28"/>
        <end position="49"/>
    </location>
</feature>
<evidence type="ECO:0000313" key="3">
    <source>
        <dbReference type="EMBL" id="PIB74434.1"/>
    </source>
</evidence>
<feature type="transmembrane region" description="Helical" evidence="2">
    <location>
        <begin position="75"/>
        <end position="99"/>
    </location>
</feature>
<dbReference type="EMBL" id="PDCN02000017">
    <property type="protein sequence ID" value="PIB74434.1"/>
    <property type="molecule type" value="Genomic_DNA"/>
</dbReference>
<protein>
    <recommendedName>
        <fullName evidence="5">DUF2637 domain-containing protein</fullName>
    </recommendedName>
</protein>
<dbReference type="Proteomes" id="UP000230551">
    <property type="component" value="Unassembled WGS sequence"/>
</dbReference>
<evidence type="ECO:0000256" key="2">
    <source>
        <dbReference type="SAM" id="Phobius"/>
    </source>
</evidence>
<feature type="transmembrane region" description="Helical" evidence="2">
    <location>
        <begin position="111"/>
        <end position="132"/>
    </location>
</feature>
<evidence type="ECO:0000313" key="4">
    <source>
        <dbReference type="Proteomes" id="UP000230551"/>
    </source>
</evidence>